<dbReference type="AlphaFoldDB" id="A0A381RQV0"/>
<evidence type="ECO:0000313" key="1">
    <source>
        <dbReference type="EMBL" id="SUZ94255.1"/>
    </source>
</evidence>
<dbReference type="SUPFAM" id="SSF48371">
    <property type="entry name" value="ARM repeat"/>
    <property type="match status" value="1"/>
</dbReference>
<accession>A0A381RQV0</accession>
<dbReference type="EMBL" id="UINC01002218">
    <property type="protein sequence ID" value="SUZ94255.1"/>
    <property type="molecule type" value="Genomic_DNA"/>
</dbReference>
<dbReference type="Pfam" id="PF13646">
    <property type="entry name" value="HEAT_2"/>
    <property type="match status" value="1"/>
</dbReference>
<sequence>MFEGCSKIKSLLPFSGKKKDKEGITIIQHGDVEKLRTAFQDGRIQALEELIGIYQDSNQSYDVRLAAGESLAETHHPNALNAIAETVASSAAIDLSFMEFSIDLLAKFKENPKAAEAMIRAMHTIQKKTNKLHLYLVKNLGKVRIKDQVYALMDLYEVAKSNLSRTEELLTTTLGTIGDDKVIPALVDIAKDPYINIGIRNRAVEILGKKETTEIVGAFTELLGDPNTNLEVREFALNTMEGVTEEKLILTLLDTYNVGKKQYFTLLNTLIDALGNFKDPKIRNALTEIALNNDYDLALRKKAINKLGESGDVSVIPTFLSLLSESDNYNIYHEITTLVKTLGVTEKYQEEIRRLAFKAHLNSELYE</sequence>
<proteinExistence type="predicted"/>
<dbReference type="InterPro" id="IPR016024">
    <property type="entry name" value="ARM-type_fold"/>
</dbReference>
<name>A0A381RQV0_9ZZZZ</name>
<reference evidence="1" key="1">
    <citation type="submission" date="2018-05" db="EMBL/GenBank/DDBJ databases">
        <authorList>
            <person name="Lanie J.A."/>
            <person name="Ng W.-L."/>
            <person name="Kazmierczak K.M."/>
            <person name="Andrzejewski T.M."/>
            <person name="Davidsen T.M."/>
            <person name="Wayne K.J."/>
            <person name="Tettelin H."/>
            <person name="Glass J.I."/>
            <person name="Rusch D."/>
            <person name="Podicherti R."/>
            <person name="Tsui H.-C.T."/>
            <person name="Winkler M.E."/>
        </authorList>
    </citation>
    <scope>NUCLEOTIDE SEQUENCE</scope>
</reference>
<gene>
    <name evidence="1" type="ORF">METZ01_LOCUS47109</name>
</gene>
<protein>
    <recommendedName>
        <fullName evidence="2">HEAT repeat domain-containing protein</fullName>
    </recommendedName>
</protein>
<organism evidence="1">
    <name type="scientific">marine metagenome</name>
    <dbReference type="NCBI Taxonomy" id="408172"/>
    <lineage>
        <taxon>unclassified sequences</taxon>
        <taxon>metagenomes</taxon>
        <taxon>ecological metagenomes</taxon>
    </lineage>
</organism>
<evidence type="ECO:0008006" key="2">
    <source>
        <dbReference type="Google" id="ProtNLM"/>
    </source>
</evidence>
<dbReference type="Gene3D" id="1.25.10.10">
    <property type="entry name" value="Leucine-rich Repeat Variant"/>
    <property type="match status" value="1"/>
</dbReference>
<dbReference type="InterPro" id="IPR011989">
    <property type="entry name" value="ARM-like"/>
</dbReference>